<organism evidence="3 4">
    <name type="scientific">Clavelina lepadiformis</name>
    <name type="common">Light-bulb sea squirt</name>
    <name type="synonym">Ascidia lepadiformis</name>
    <dbReference type="NCBI Taxonomy" id="159417"/>
    <lineage>
        <taxon>Eukaryota</taxon>
        <taxon>Metazoa</taxon>
        <taxon>Chordata</taxon>
        <taxon>Tunicata</taxon>
        <taxon>Ascidiacea</taxon>
        <taxon>Aplousobranchia</taxon>
        <taxon>Clavelinidae</taxon>
        <taxon>Clavelina</taxon>
    </lineage>
</organism>
<dbReference type="EMBL" id="CAWYQH010000152">
    <property type="protein sequence ID" value="CAK8696251.1"/>
    <property type="molecule type" value="Genomic_DNA"/>
</dbReference>
<dbReference type="Gene3D" id="3.40.50.10140">
    <property type="entry name" value="Toll/interleukin-1 receptor homology (TIR) domain"/>
    <property type="match status" value="1"/>
</dbReference>
<evidence type="ECO:0000256" key="1">
    <source>
        <dbReference type="SAM" id="MobiDB-lite"/>
    </source>
</evidence>
<sequence>MITNMSMPLYSEFSYADTVKSTTVTDEKLSSISKNEKDVDFNKPYERCDKLDDDVPSFAPPFSYSEKPTKCFDDVEVASTRTACMVSQRDHHFEKDVLLVYDPEQDYYNAQKLKELIQPQNLEVVDFANERRPGRTDQLALTILMESCKYTLFVVTRNFMKNVWLKFKVDMAIQAMLEYEEKRYSVVVIVMDSLSSRELPLELRMLCPIFQCERFFEERLKKAFEDFPFGKVKKQNSESAKSPTKQDLSSERLLCHPVDESRLEPFGSLSQPSSCQAGPFGTHHYISSVPSEKKSDDTFTNNLSNKTYSTHLSSGVGRISSNFQHGHVICTTQTSTTHSTSSETLATSSILTGRVPQEHVENSPLQAGSFSFNDLSGRGSITQNSTGRRQPVESVEPPSYERGGGPLSSYGVTSSESFKSGKHVLKILV</sequence>
<keyword evidence="4" id="KW-1185">Reference proteome</keyword>
<evidence type="ECO:0000259" key="2">
    <source>
        <dbReference type="PROSITE" id="PS50104"/>
    </source>
</evidence>
<protein>
    <recommendedName>
        <fullName evidence="2">TIR domain-containing protein</fullName>
    </recommendedName>
</protein>
<feature type="domain" description="TIR" evidence="2">
    <location>
        <begin position="93"/>
        <end position="224"/>
    </location>
</feature>
<dbReference type="SUPFAM" id="SSF52200">
    <property type="entry name" value="Toll/Interleukin receptor TIR domain"/>
    <property type="match status" value="1"/>
</dbReference>
<reference evidence="3 4" key="1">
    <citation type="submission" date="2024-02" db="EMBL/GenBank/DDBJ databases">
        <authorList>
            <person name="Daric V."/>
            <person name="Darras S."/>
        </authorList>
    </citation>
    <scope>NUCLEOTIDE SEQUENCE [LARGE SCALE GENOMIC DNA]</scope>
</reference>
<dbReference type="PROSITE" id="PS50104">
    <property type="entry name" value="TIR"/>
    <property type="match status" value="1"/>
</dbReference>
<dbReference type="InterPro" id="IPR035897">
    <property type="entry name" value="Toll_tir_struct_dom_sf"/>
</dbReference>
<comment type="caution">
    <text evidence="3">The sequence shown here is derived from an EMBL/GenBank/DDBJ whole genome shotgun (WGS) entry which is preliminary data.</text>
</comment>
<evidence type="ECO:0000313" key="3">
    <source>
        <dbReference type="EMBL" id="CAK8696251.1"/>
    </source>
</evidence>
<gene>
    <name evidence="3" type="ORF">CVLEPA_LOCUS29421</name>
</gene>
<accession>A0ABP0GWZ8</accession>
<evidence type="ECO:0000313" key="4">
    <source>
        <dbReference type="Proteomes" id="UP001642483"/>
    </source>
</evidence>
<dbReference type="InterPro" id="IPR000157">
    <property type="entry name" value="TIR_dom"/>
</dbReference>
<name>A0ABP0GWZ8_CLALP</name>
<proteinExistence type="predicted"/>
<feature type="compositionally biased region" description="Polar residues" evidence="1">
    <location>
        <begin position="363"/>
        <end position="388"/>
    </location>
</feature>
<dbReference type="Proteomes" id="UP001642483">
    <property type="component" value="Unassembled WGS sequence"/>
</dbReference>
<feature type="region of interest" description="Disordered" evidence="1">
    <location>
        <begin position="361"/>
        <end position="415"/>
    </location>
</feature>